<accession>A0A1M6FXC6</accession>
<dbReference type="Pfam" id="PF07715">
    <property type="entry name" value="Plug"/>
    <property type="match status" value="1"/>
</dbReference>
<dbReference type="GO" id="GO:0009279">
    <property type="term" value="C:cell outer membrane"/>
    <property type="evidence" value="ECO:0007669"/>
    <property type="project" value="UniProtKB-SubCell"/>
</dbReference>
<dbReference type="STRING" id="415425.SAMN05444363_2392"/>
<evidence type="ECO:0000256" key="10">
    <source>
        <dbReference type="SAM" id="SignalP"/>
    </source>
</evidence>
<comment type="similarity">
    <text evidence="8 9">Belongs to the TonB-dependent receptor family.</text>
</comment>
<dbReference type="Pfam" id="PF13715">
    <property type="entry name" value="CarbopepD_reg_2"/>
    <property type="match status" value="1"/>
</dbReference>
<keyword evidence="10" id="KW-0732">Signal</keyword>
<feature type="chain" id="PRO_5012725798" evidence="10">
    <location>
        <begin position="23"/>
        <end position="1076"/>
    </location>
</feature>
<gene>
    <name evidence="13" type="ORF">SAMN05444363_2392</name>
</gene>
<comment type="subcellular location">
    <subcellularLocation>
        <location evidence="1 8">Cell outer membrane</location>
        <topology evidence="1 8">Multi-pass membrane protein</topology>
    </subcellularLocation>
</comment>
<evidence type="ECO:0000256" key="9">
    <source>
        <dbReference type="RuleBase" id="RU003357"/>
    </source>
</evidence>
<proteinExistence type="inferred from homology"/>
<evidence type="ECO:0000259" key="11">
    <source>
        <dbReference type="Pfam" id="PF00593"/>
    </source>
</evidence>
<dbReference type="EMBL" id="FQZI01000004">
    <property type="protein sequence ID" value="SHJ02259.1"/>
    <property type="molecule type" value="Genomic_DNA"/>
</dbReference>
<dbReference type="Pfam" id="PF00593">
    <property type="entry name" value="TonB_dep_Rec_b-barrel"/>
    <property type="match status" value="1"/>
</dbReference>
<dbReference type="OrthoDB" id="9768177at2"/>
<dbReference type="InterPro" id="IPR036942">
    <property type="entry name" value="Beta-barrel_TonB_sf"/>
</dbReference>
<keyword evidence="5 9" id="KW-0798">TonB box</keyword>
<dbReference type="Gene3D" id="2.40.170.20">
    <property type="entry name" value="TonB-dependent receptor, beta-barrel domain"/>
    <property type="match status" value="1"/>
</dbReference>
<dbReference type="NCBIfam" id="TIGR04057">
    <property type="entry name" value="SusC_RagA_signa"/>
    <property type="match status" value="1"/>
</dbReference>
<evidence type="ECO:0000256" key="3">
    <source>
        <dbReference type="ARBA" id="ARBA00022452"/>
    </source>
</evidence>
<evidence type="ECO:0000256" key="8">
    <source>
        <dbReference type="PROSITE-ProRule" id="PRU01360"/>
    </source>
</evidence>
<dbReference type="NCBIfam" id="TIGR04056">
    <property type="entry name" value="OMP_RagA_SusC"/>
    <property type="match status" value="1"/>
</dbReference>
<keyword evidence="6 8" id="KW-0472">Membrane</keyword>
<evidence type="ECO:0000256" key="7">
    <source>
        <dbReference type="ARBA" id="ARBA00023237"/>
    </source>
</evidence>
<name>A0A1M6FXC6_9FLAO</name>
<dbReference type="Proteomes" id="UP000184488">
    <property type="component" value="Unassembled WGS sequence"/>
</dbReference>
<dbReference type="Gene3D" id="2.60.40.1120">
    <property type="entry name" value="Carboxypeptidase-like, regulatory domain"/>
    <property type="match status" value="1"/>
</dbReference>
<feature type="signal peptide" evidence="10">
    <location>
        <begin position="1"/>
        <end position="22"/>
    </location>
</feature>
<sequence>MRSRFKWIFTLLLAFTMQFSFAQEKTITGTVTDASGPLPGVNVVVKGTTRGVQTGFDGGYSIKAKEGETLVFSFLGMSETTRTIGATNTVNVLMQDETNKLTEVVVTALGVGREKKSLGYGTQKVDGSEVSKLPSTNFVNNLSGKVAGLQVKTNNNLGGSTNVVIRGYKSINGNNQALFVIDGIPVDNSNTNSNNQLTGRQGYDYGNAASDINPNDIESINVLKGAAATALYGARAANGAIMITTKKGKLGQKGLGITFDSSVSVGTVDKSTFVKYQDQYGQGYFGSSPAFRTNFDINGDGINDSSVRTSDDASYGPMFNPSLLVYQWDSFMPESPNYRKATPWTAAKNGPIEFFDNPISNSNTISINGGSEKGTFAVSYTNLSATGLMPNSKQNKNSFIGNASYKLSDKWTATFMGNYITTKTLGRNGTGYNGNILSNFRQWWATNVDLKSQRDIYFATRKNYTWNANRPNNLSPAYWNNPYFERYESYQNDSRNRFLGNASLDYKVTSWLDIMGRVTVDTYSETQEERLANGSYGGNSFGIEQNNESSGYQKFVRDVSEFNYDLMFNFNKNLTEKLNLKGIAGINIRRRNTNSVLGSTSGGLYIPNFFSLNNSVNKVSPIETMSKVGVNGYYISASLGYDDFLFIDGTVRRDVSSTLPKGNNAYYYPSVSSSLVFSNLLNIDWLSLGKLRVGYAEVGNDAPFARILDTYTKPAPFSSPLFSVASTKNNLNLEPERTKSWEAGLEMQFFKRRAGFDVSVYKTNTVNQIVDLPASEATGYTRLYKNVGNIENRGIEATVNVSPIKNDNFKWDITANWSKNVNEVKELAPGIDNYQLGNFQGGVSINAAVGQPYGMIQGTDYVYLNGQRVIDPSTGKYQITSTNDNNLGTFIPDWNGGINNRFEYKNVSLSFLVDVQKGGKVFSLDRWYGEGTGLYTNTVGTNDLGNPIRNTIANGGGVILPGVLPDGTPNNVRLDTSNGLDGYFGYLGSASRDYVYDASYVKLREVTIGYTFPKKMLGNTIQDLYLGFSGNNLWIIDKNLPDADPESGLSSGNLQGYQSGVLPTTRNYAFNLKVKF</sequence>
<keyword evidence="2 8" id="KW-0813">Transport</keyword>
<dbReference type="InterPro" id="IPR039426">
    <property type="entry name" value="TonB-dep_rcpt-like"/>
</dbReference>
<reference evidence="14" key="1">
    <citation type="submission" date="2016-11" db="EMBL/GenBank/DDBJ databases">
        <authorList>
            <person name="Varghese N."/>
            <person name="Submissions S."/>
        </authorList>
    </citation>
    <scope>NUCLEOTIDE SEQUENCE [LARGE SCALE GENOMIC DNA]</scope>
    <source>
        <strain evidence="14">DSM 18829</strain>
    </source>
</reference>
<keyword evidence="7 8" id="KW-0998">Cell outer membrane</keyword>
<feature type="domain" description="TonB-dependent receptor plug" evidence="12">
    <location>
        <begin position="117"/>
        <end position="240"/>
    </location>
</feature>
<keyword evidence="14" id="KW-1185">Reference proteome</keyword>
<evidence type="ECO:0000256" key="1">
    <source>
        <dbReference type="ARBA" id="ARBA00004571"/>
    </source>
</evidence>
<keyword evidence="3 8" id="KW-1134">Transmembrane beta strand</keyword>
<feature type="domain" description="TonB-dependent receptor-like beta-barrel" evidence="11">
    <location>
        <begin position="453"/>
        <end position="936"/>
    </location>
</feature>
<dbReference type="Gene3D" id="2.170.130.10">
    <property type="entry name" value="TonB-dependent receptor, plug domain"/>
    <property type="match status" value="1"/>
</dbReference>
<dbReference type="SUPFAM" id="SSF49464">
    <property type="entry name" value="Carboxypeptidase regulatory domain-like"/>
    <property type="match status" value="1"/>
</dbReference>
<dbReference type="SUPFAM" id="SSF56935">
    <property type="entry name" value="Porins"/>
    <property type="match status" value="1"/>
</dbReference>
<evidence type="ECO:0000259" key="12">
    <source>
        <dbReference type="Pfam" id="PF07715"/>
    </source>
</evidence>
<evidence type="ECO:0000256" key="6">
    <source>
        <dbReference type="ARBA" id="ARBA00023136"/>
    </source>
</evidence>
<dbReference type="PROSITE" id="PS52016">
    <property type="entry name" value="TONB_DEPENDENT_REC_3"/>
    <property type="match status" value="1"/>
</dbReference>
<evidence type="ECO:0000313" key="13">
    <source>
        <dbReference type="EMBL" id="SHJ02259.1"/>
    </source>
</evidence>
<protein>
    <submittedName>
        <fullName evidence="13">TonB-linked outer membrane protein, SusC/RagA family</fullName>
    </submittedName>
</protein>
<evidence type="ECO:0000256" key="5">
    <source>
        <dbReference type="ARBA" id="ARBA00023077"/>
    </source>
</evidence>
<evidence type="ECO:0000313" key="14">
    <source>
        <dbReference type="Proteomes" id="UP000184488"/>
    </source>
</evidence>
<dbReference type="AlphaFoldDB" id="A0A1M6FXC6"/>
<keyword evidence="4 8" id="KW-0812">Transmembrane</keyword>
<dbReference type="InterPro" id="IPR012910">
    <property type="entry name" value="Plug_dom"/>
</dbReference>
<organism evidence="13 14">
    <name type="scientific">Flavobacterium terrae</name>
    <dbReference type="NCBI Taxonomy" id="415425"/>
    <lineage>
        <taxon>Bacteria</taxon>
        <taxon>Pseudomonadati</taxon>
        <taxon>Bacteroidota</taxon>
        <taxon>Flavobacteriia</taxon>
        <taxon>Flavobacteriales</taxon>
        <taxon>Flavobacteriaceae</taxon>
        <taxon>Flavobacterium</taxon>
    </lineage>
</organism>
<dbReference type="RefSeq" id="WP_073311723.1">
    <property type="nucleotide sequence ID" value="NZ_FQZI01000004.1"/>
</dbReference>
<dbReference type="InterPro" id="IPR023996">
    <property type="entry name" value="TonB-dep_OMP_SusC/RagA"/>
</dbReference>
<dbReference type="InterPro" id="IPR008969">
    <property type="entry name" value="CarboxyPept-like_regulatory"/>
</dbReference>
<dbReference type="InterPro" id="IPR023997">
    <property type="entry name" value="TonB-dep_OMP_SusC/RagA_CS"/>
</dbReference>
<evidence type="ECO:0000256" key="2">
    <source>
        <dbReference type="ARBA" id="ARBA00022448"/>
    </source>
</evidence>
<dbReference type="InterPro" id="IPR000531">
    <property type="entry name" value="Beta-barrel_TonB"/>
</dbReference>
<dbReference type="InterPro" id="IPR037066">
    <property type="entry name" value="Plug_dom_sf"/>
</dbReference>
<evidence type="ECO:0000256" key="4">
    <source>
        <dbReference type="ARBA" id="ARBA00022692"/>
    </source>
</evidence>